<dbReference type="AlphaFoldDB" id="A0A397GI15"/>
<protein>
    <submittedName>
        <fullName evidence="1">Uncharacterized protein</fullName>
    </submittedName>
</protein>
<comment type="caution">
    <text evidence="1">The sequence shown here is derived from an EMBL/GenBank/DDBJ whole genome shotgun (WGS) entry which is preliminary data.</text>
</comment>
<evidence type="ECO:0000313" key="2">
    <source>
        <dbReference type="Proteomes" id="UP000266861"/>
    </source>
</evidence>
<evidence type="ECO:0000313" key="1">
    <source>
        <dbReference type="EMBL" id="RHZ49348.1"/>
    </source>
</evidence>
<name>A0A397GI15_9GLOM</name>
<organism evidence="1 2">
    <name type="scientific">Diversispora epigaea</name>
    <dbReference type="NCBI Taxonomy" id="1348612"/>
    <lineage>
        <taxon>Eukaryota</taxon>
        <taxon>Fungi</taxon>
        <taxon>Fungi incertae sedis</taxon>
        <taxon>Mucoromycota</taxon>
        <taxon>Glomeromycotina</taxon>
        <taxon>Glomeromycetes</taxon>
        <taxon>Diversisporales</taxon>
        <taxon>Diversisporaceae</taxon>
        <taxon>Diversispora</taxon>
    </lineage>
</organism>
<keyword evidence="2" id="KW-1185">Reference proteome</keyword>
<dbReference type="SUPFAM" id="SSF101082">
    <property type="entry name" value="Typo IV secretion system protein TraC"/>
    <property type="match status" value="1"/>
</dbReference>
<reference evidence="1 2" key="1">
    <citation type="submission" date="2018-08" db="EMBL/GenBank/DDBJ databases">
        <title>Genome and evolution of the arbuscular mycorrhizal fungus Diversispora epigaea (formerly Glomus versiforme) and its bacterial endosymbionts.</title>
        <authorList>
            <person name="Sun X."/>
            <person name="Fei Z."/>
            <person name="Harrison M."/>
        </authorList>
    </citation>
    <scope>NUCLEOTIDE SEQUENCE [LARGE SCALE GENOMIC DNA]</scope>
    <source>
        <strain evidence="1 2">IT104</strain>
    </source>
</reference>
<accession>A0A397GI15</accession>
<sequence length="137" mass="16354">MQSEIDLLRRQIVTLQTELVYKEQIQKMQSEIDSFKVQINKITSKNNEDYILDDTNQQLSPIYPDYIQFIINYILPWAENKIDQVSTMNLILGKKFAQIDINRIQVRIGGGKREWQYVLDRFKIMNKIHELFDNEAK</sequence>
<dbReference type="EMBL" id="PQFF01000451">
    <property type="protein sequence ID" value="RHZ49348.1"/>
    <property type="molecule type" value="Genomic_DNA"/>
</dbReference>
<dbReference type="Proteomes" id="UP000266861">
    <property type="component" value="Unassembled WGS sequence"/>
</dbReference>
<proteinExistence type="predicted"/>
<dbReference type="OrthoDB" id="2483548at2759"/>
<gene>
    <name evidence="1" type="ORF">Glove_522g9</name>
</gene>